<dbReference type="GO" id="GO:0046872">
    <property type="term" value="F:metal ion binding"/>
    <property type="evidence" value="ECO:0007669"/>
    <property type="project" value="UniProtKB-KW"/>
</dbReference>
<keyword evidence="2 6" id="KW-0949">S-adenosyl-L-methionine</keyword>
<dbReference type="CDD" id="cd01335">
    <property type="entry name" value="Radical_SAM"/>
    <property type="match status" value="1"/>
</dbReference>
<dbReference type="Gene3D" id="3.20.20.70">
    <property type="entry name" value="Aldolase class I"/>
    <property type="match status" value="1"/>
</dbReference>
<dbReference type="PIRSF" id="PIRSF004869">
    <property type="entry name" value="PflX_prd"/>
    <property type="match status" value="1"/>
</dbReference>
<dbReference type="EMBL" id="CP045798">
    <property type="protein sequence ID" value="QNB47486.1"/>
    <property type="molecule type" value="Genomic_DNA"/>
</dbReference>
<dbReference type="GO" id="GO:0051539">
    <property type="term" value="F:4 iron, 4 sulfur cluster binding"/>
    <property type="evidence" value="ECO:0007669"/>
    <property type="project" value="UniProtKB-KW"/>
</dbReference>
<feature type="binding site" evidence="6">
    <location>
        <position position="91"/>
    </location>
    <ligand>
        <name>[4Fe-4S] cluster</name>
        <dbReference type="ChEBI" id="CHEBI:49883"/>
        <note>4Fe-4S-S-AdoMet</note>
    </ligand>
</feature>
<evidence type="ECO:0000256" key="3">
    <source>
        <dbReference type="ARBA" id="ARBA00022723"/>
    </source>
</evidence>
<evidence type="ECO:0000313" key="9">
    <source>
        <dbReference type="Proteomes" id="UP000515847"/>
    </source>
</evidence>
<feature type="domain" description="Radical SAM core" evidence="7">
    <location>
        <begin position="69"/>
        <end position="287"/>
    </location>
</feature>
<gene>
    <name evidence="8" type="primary">amrS</name>
    <name evidence="8" type="ORF">BR63_15065</name>
</gene>
<keyword evidence="5 6" id="KW-0411">Iron-sulfur</keyword>
<dbReference type="Pfam" id="PF04055">
    <property type="entry name" value="Radical_SAM"/>
    <property type="match status" value="1"/>
</dbReference>
<evidence type="ECO:0000256" key="2">
    <source>
        <dbReference type="ARBA" id="ARBA00022691"/>
    </source>
</evidence>
<sequence length="287" mass="31845">MHEAMYWIPMKDGDNEVRCLLCPHVCEIPPDGIGLCRVRKNVEGRLYTLNYGEVTAAALDPIEKKPLKNYMPGKYIFSLGAFGCNLACGFCQNWTIAHGEAPSSSFLAPEKAVALAQDLLAQGNIGIAFTYSEPLMWYEYVLDTAQAGKKAGLKNILVTNGYINPKPLKELLPYIDAVNLDIKAYTEGFYNDVCKGKLSPVLTSAKLFAEACHLEVTTLIIPGLNDSPEEIRSLARWLAGINPDIPLHLSRYFPNYKFDLPPTPRQTMERAAKVAGEYLHNVYLGNI</sequence>
<dbReference type="KEGG" id="tfr:BR63_15065"/>
<dbReference type="SFLD" id="SFLDG01101">
    <property type="entry name" value="Uncharacterised_Radical_SAM_Su"/>
    <property type="match status" value="1"/>
</dbReference>
<dbReference type="PANTHER" id="PTHR30352:SF5">
    <property type="entry name" value="PYRUVATE FORMATE-LYASE 1-ACTIVATING ENZYME"/>
    <property type="match status" value="1"/>
</dbReference>
<evidence type="ECO:0000256" key="6">
    <source>
        <dbReference type="PIRSR" id="PIRSR004869-50"/>
    </source>
</evidence>
<dbReference type="InterPro" id="IPR006638">
    <property type="entry name" value="Elp3/MiaA/NifB-like_rSAM"/>
</dbReference>
<feature type="binding site" evidence="6">
    <location>
        <position position="84"/>
    </location>
    <ligand>
        <name>[4Fe-4S] cluster</name>
        <dbReference type="ChEBI" id="CHEBI:49883"/>
        <note>4Fe-4S-S-AdoMet</note>
    </ligand>
</feature>
<dbReference type="InterPro" id="IPR007197">
    <property type="entry name" value="rSAM"/>
</dbReference>
<proteinExistence type="predicted"/>
<evidence type="ECO:0000256" key="4">
    <source>
        <dbReference type="ARBA" id="ARBA00023004"/>
    </source>
</evidence>
<dbReference type="GO" id="GO:0003824">
    <property type="term" value="F:catalytic activity"/>
    <property type="evidence" value="ECO:0007669"/>
    <property type="project" value="InterPro"/>
</dbReference>
<dbReference type="PANTHER" id="PTHR30352">
    <property type="entry name" value="PYRUVATE FORMATE-LYASE-ACTIVATING ENZYME"/>
    <property type="match status" value="1"/>
</dbReference>
<reference evidence="8 9" key="1">
    <citation type="journal article" date="2019" name="Front. Microbiol.">
        <title>Thermoanaerosceptrum fracticalcis gen. nov. sp. nov., a Novel Fumarate-Fermenting Microorganism From a Deep Fractured Carbonate Aquifer of the US Great Basin.</title>
        <authorList>
            <person name="Hamilton-Brehm S.D."/>
            <person name="Stewart L.E."/>
            <person name="Zavarin M."/>
            <person name="Caldwell M."/>
            <person name="Lawson P.A."/>
            <person name="Onstott T.C."/>
            <person name="Grzymski J."/>
            <person name="Neveux I."/>
            <person name="Lollar B.S."/>
            <person name="Russell C.E."/>
            <person name="Moser D.P."/>
        </authorList>
    </citation>
    <scope>NUCLEOTIDE SEQUENCE [LARGE SCALE GENOMIC DNA]</scope>
    <source>
        <strain evidence="8 9">DRI-13</strain>
    </source>
</reference>
<keyword evidence="9" id="KW-1185">Reference proteome</keyword>
<dbReference type="NCBIfam" id="TIGR04337">
    <property type="entry name" value="AmmeMemoSam_rS"/>
    <property type="match status" value="1"/>
</dbReference>
<organism evidence="8 9">
    <name type="scientific">Thermanaerosceptrum fracticalcis</name>
    <dbReference type="NCBI Taxonomy" id="1712410"/>
    <lineage>
        <taxon>Bacteria</taxon>
        <taxon>Bacillati</taxon>
        <taxon>Bacillota</taxon>
        <taxon>Clostridia</taxon>
        <taxon>Eubacteriales</taxon>
        <taxon>Peptococcaceae</taxon>
        <taxon>Thermanaerosceptrum</taxon>
    </lineage>
</organism>
<protein>
    <submittedName>
        <fullName evidence="8">AmmeMemoRadiSam system radical SAM enzyme</fullName>
    </submittedName>
</protein>
<name>A0A7G6E5Y2_THEFR</name>
<evidence type="ECO:0000256" key="5">
    <source>
        <dbReference type="ARBA" id="ARBA00023014"/>
    </source>
</evidence>
<dbReference type="AlphaFoldDB" id="A0A7G6E5Y2"/>
<keyword evidence="3 6" id="KW-0479">Metal-binding</keyword>
<dbReference type="SMART" id="SM00729">
    <property type="entry name" value="Elp3"/>
    <property type="match status" value="1"/>
</dbReference>
<evidence type="ECO:0000256" key="1">
    <source>
        <dbReference type="ARBA" id="ARBA00022485"/>
    </source>
</evidence>
<dbReference type="InterPro" id="IPR027596">
    <property type="entry name" value="AmmeMemoSam_rS"/>
</dbReference>
<feature type="binding site" evidence="6">
    <location>
        <position position="88"/>
    </location>
    <ligand>
        <name>[4Fe-4S] cluster</name>
        <dbReference type="ChEBI" id="CHEBI:49883"/>
        <note>4Fe-4S-S-AdoMet</note>
    </ligand>
</feature>
<dbReference type="Proteomes" id="UP000515847">
    <property type="component" value="Chromosome"/>
</dbReference>
<keyword evidence="4 6" id="KW-0408">Iron</keyword>
<evidence type="ECO:0000313" key="8">
    <source>
        <dbReference type="EMBL" id="QNB47486.1"/>
    </source>
</evidence>
<accession>A0A7G6E5Y2</accession>
<dbReference type="InterPro" id="IPR034457">
    <property type="entry name" value="Organic_radical-activating"/>
</dbReference>
<keyword evidence="1" id="KW-0004">4Fe-4S</keyword>
<dbReference type="InterPro" id="IPR058240">
    <property type="entry name" value="rSAM_sf"/>
</dbReference>
<dbReference type="InterPro" id="IPR016431">
    <property type="entry name" value="Pyrv-formate_lyase-activ_prd"/>
</dbReference>
<dbReference type="OrthoDB" id="9778883at2"/>
<dbReference type="SUPFAM" id="SSF102114">
    <property type="entry name" value="Radical SAM enzymes"/>
    <property type="match status" value="1"/>
</dbReference>
<dbReference type="InterPro" id="IPR013785">
    <property type="entry name" value="Aldolase_TIM"/>
</dbReference>
<dbReference type="PROSITE" id="PS51918">
    <property type="entry name" value="RADICAL_SAM"/>
    <property type="match status" value="1"/>
</dbReference>
<dbReference type="SFLD" id="SFLDS00029">
    <property type="entry name" value="Radical_SAM"/>
    <property type="match status" value="1"/>
</dbReference>
<evidence type="ECO:0000259" key="7">
    <source>
        <dbReference type="PROSITE" id="PS51918"/>
    </source>
</evidence>
<comment type="cofactor">
    <cofactor evidence="6">
        <name>[4Fe-4S] cluster</name>
        <dbReference type="ChEBI" id="CHEBI:49883"/>
    </cofactor>
    <text evidence="6">Binds 1 [4Fe-4S] cluster. The cluster is coordinated with 3 cysteines and an exchangeable S-adenosyl-L-methionine.</text>
</comment>